<evidence type="ECO:0008006" key="4">
    <source>
        <dbReference type="Google" id="ProtNLM"/>
    </source>
</evidence>
<organism evidence="2 3">
    <name type="scientific">Brassica carinata</name>
    <name type="common">Ethiopian mustard</name>
    <name type="synonym">Abyssinian cabbage</name>
    <dbReference type="NCBI Taxonomy" id="52824"/>
    <lineage>
        <taxon>Eukaryota</taxon>
        <taxon>Viridiplantae</taxon>
        <taxon>Streptophyta</taxon>
        <taxon>Embryophyta</taxon>
        <taxon>Tracheophyta</taxon>
        <taxon>Spermatophyta</taxon>
        <taxon>Magnoliopsida</taxon>
        <taxon>eudicotyledons</taxon>
        <taxon>Gunneridae</taxon>
        <taxon>Pentapetalae</taxon>
        <taxon>rosids</taxon>
        <taxon>malvids</taxon>
        <taxon>Brassicales</taxon>
        <taxon>Brassicaceae</taxon>
        <taxon>Brassiceae</taxon>
        <taxon>Brassica</taxon>
    </lineage>
</organism>
<feature type="region of interest" description="Disordered" evidence="1">
    <location>
        <begin position="1"/>
        <end position="52"/>
    </location>
</feature>
<accession>A0A8X8BAC9</accession>
<proteinExistence type="predicted"/>
<feature type="compositionally biased region" description="Low complexity" evidence="1">
    <location>
        <begin position="23"/>
        <end position="32"/>
    </location>
</feature>
<dbReference type="PANTHER" id="PTHR33386:SF28">
    <property type="entry name" value="CDP-DIACYLGLYCEROL-GLYCEROL-3-PHOSPHATE 3-PHOSPHATIDYLTRANSFERASE"/>
    <property type="match status" value="1"/>
</dbReference>
<sequence>MEKDSWADLWDNNQSTAKTTDNGKSSGSGASGKYKEKMEAGLGKTKAAASSGFKKVKTGTSLGLSWVKDKYTKTTSKKN</sequence>
<dbReference type="EMBL" id="JAAMPC010000002">
    <property type="protein sequence ID" value="KAG2327940.1"/>
    <property type="molecule type" value="Genomic_DNA"/>
</dbReference>
<evidence type="ECO:0000313" key="2">
    <source>
        <dbReference type="EMBL" id="KAG2327940.1"/>
    </source>
</evidence>
<protein>
    <recommendedName>
        <fullName evidence="4">CDP-diacylglycerol-glycerol-3-phosphate 3-phosphatidyltransferase</fullName>
    </recommendedName>
</protein>
<dbReference type="Proteomes" id="UP000886595">
    <property type="component" value="Unassembled WGS sequence"/>
</dbReference>
<name>A0A8X8BAC9_BRACI</name>
<gene>
    <name evidence="2" type="ORF">Bca52824_010668</name>
</gene>
<dbReference type="PANTHER" id="PTHR33386">
    <property type="entry name" value="OS02G0740600 PROTEIN"/>
    <property type="match status" value="1"/>
</dbReference>
<comment type="caution">
    <text evidence="2">The sequence shown here is derived from an EMBL/GenBank/DDBJ whole genome shotgun (WGS) entry which is preliminary data.</text>
</comment>
<dbReference type="OrthoDB" id="1905524at2759"/>
<evidence type="ECO:0000256" key="1">
    <source>
        <dbReference type="SAM" id="MobiDB-lite"/>
    </source>
</evidence>
<evidence type="ECO:0000313" key="3">
    <source>
        <dbReference type="Proteomes" id="UP000886595"/>
    </source>
</evidence>
<feature type="compositionally biased region" description="Polar residues" evidence="1">
    <location>
        <begin position="11"/>
        <end position="22"/>
    </location>
</feature>
<reference evidence="2 3" key="1">
    <citation type="submission" date="2020-02" db="EMBL/GenBank/DDBJ databases">
        <authorList>
            <person name="Ma Q."/>
            <person name="Huang Y."/>
            <person name="Song X."/>
            <person name="Pei D."/>
        </authorList>
    </citation>
    <scope>NUCLEOTIDE SEQUENCE [LARGE SCALE GENOMIC DNA]</scope>
    <source>
        <strain evidence="2">Sxm20200214</strain>
        <tissue evidence="2">Leaf</tissue>
    </source>
</reference>
<keyword evidence="3" id="KW-1185">Reference proteome</keyword>
<dbReference type="AlphaFoldDB" id="A0A8X8BAC9"/>